<evidence type="ECO:0000313" key="3">
    <source>
        <dbReference type="Proteomes" id="UP000663843"/>
    </source>
</evidence>
<organism evidence="2 3">
    <name type="scientific">Rhizoctonia solani</name>
    <dbReference type="NCBI Taxonomy" id="456999"/>
    <lineage>
        <taxon>Eukaryota</taxon>
        <taxon>Fungi</taxon>
        <taxon>Dikarya</taxon>
        <taxon>Basidiomycota</taxon>
        <taxon>Agaricomycotina</taxon>
        <taxon>Agaricomycetes</taxon>
        <taxon>Cantharellales</taxon>
        <taxon>Ceratobasidiaceae</taxon>
        <taxon>Rhizoctonia</taxon>
    </lineage>
</organism>
<feature type="domain" description="DNAJ-containing protein X-domain" evidence="1">
    <location>
        <begin position="25"/>
        <end position="68"/>
    </location>
</feature>
<reference evidence="2" key="1">
    <citation type="submission" date="2021-01" db="EMBL/GenBank/DDBJ databases">
        <authorList>
            <person name="Kaushik A."/>
        </authorList>
    </citation>
    <scope>NUCLEOTIDE SEQUENCE</scope>
    <source>
        <strain evidence="2">AG2-2IIIB</strain>
    </source>
</reference>
<gene>
    <name evidence="2" type="ORF">RDB_LOCUS37483</name>
</gene>
<proteinExistence type="predicted"/>
<dbReference type="InterPro" id="IPR026894">
    <property type="entry name" value="DnaJ_X"/>
</dbReference>
<dbReference type="EMBL" id="CAJMWT010001454">
    <property type="protein sequence ID" value="CAE6403064.1"/>
    <property type="molecule type" value="Genomic_DNA"/>
</dbReference>
<sequence>MFKVEAKSVFVLRDTTYADSLPRSELKGESYGVGLSNAVRFVYVAKAKHYLATKKTFMGMGGSLHNVWRNVCVQISWLITWLTVLSIAPEPKQVFHQIAEAEKSSMSPEE</sequence>
<evidence type="ECO:0000259" key="1">
    <source>
        <dbReference type="Pfam" id="PF14308"/>
    </source>
</evidence>
<dbReference type="AlphaFoldDB" id="A0A8H3A9U5"/>
<protein>
    <recommendedName>
        <fullName evidence="1">DNAJ-containing protein X-domain domain-containing protein</fullName>
    </recommendedName>
</protein>
<comment type="caution">
    <text evidence="2">The sequence shown here is derived from an EMBL/GenBank/DDBJ whole genome shotgun (WGS) entry which is preliminary data.</text>
</comment>
<dbReference type="Pfam" id="PF14308">
    <property type="entry name" value="DnaJ-X"/>
    <property type="match status" value="1"/>
</dbReference>
<accession>A0A8H3A9U5</accession>
<evidence type="ECO:0000313" key="2">
    <source>
        <dbReference type="EMBL" id="CAE6403064.1"/>
    </source>
</evidence>
<name>A0A8H3A9U5_9AGAM</name>
<dbReference type="Proteomes" id="UP000663843">
    <property type="component" value="Unassembled WGS sequence"/>
</dbReference>